<evidence type="ECO:0000313" key="2">
    <source>
        <dbReference type="Proteomes" id="UP000540989"/>
    </source>
</evidence>
<accession>A0A7W7Z9V8</accession>
<dbReference type="AlphaFoldDB" id="A0A7W7Z9V8"/>
<dbReference type="Gene3D" id="3.30.70.1120">
    <property type="entry name" value="TT1725-like"/>
    <property type="match status" value="1"/>
</dbReference>
<dbReference type="SUPFAM" id="SSF103007">
    <property type="entry name" value="Hypothetical protein TT1725"/>
    <property type="match status" value="1"/>
</dbReference>
<organism evidence="1 2">
    <name type="scientific">Granulicella aggregans</name>
    <dbReference type="NCBI Taxonomy" id="474949"/>
    <lineage>
        <taxon>Bacteria</taxon>
        <taxon>Pseudomonadati</taxon>
        <taxon>Acidobacteriota</taxon>
        <taxon>Terriglobia</taxon>
        <taxon>Terriglobales</taxon>
        <taxon>Acidobacteriaceae</taxon>
        <taxon>Granulicella</taxon>
    </lineage>
</organism>
<dbReference type="InterPro" id="IPR007546">
    <property type="entry name" value="DUF503"/>
</dbReference>
<dbReference type="RefSeq" id="WP_184213569.1">
    <property type="nucleotide sequence ID" value="NZ_JACHIP010000001.1"/>
</dbReference>
<comment type="caution">
    <text evidence="1">The sequence shown here is derived from an EMBL/GenBank/DDBJ whole genome shotgun (WGS) entry which is preliminary data.</text>
</comment>
<evidence type="ECO:0000313" key="1">
    <source>
        <dbReference type="EMBL" id="MBB5055827.1"/>
    </source>
</evidence>
<proteinExistence type="predicted"/>
<dbReference type="EMBL" id="JACHIP010000001">
    <property type="protein sequence ID" value="MBB5055827.1"/>
    <property type="molecule type" value="Genomic_DNA"/>
</dbReference>
<gene>
    <name evidence="1" type="ORF">HDF16_000496</name>
</gene>
<dbReference type="Proteomes" id="UP000540989">
    <property type="component" value="Unassembled WGS sequence"/>
</dbReference>
<dbReference type="PANTHER" id="PTHR36441:SF1">
    <property type="entry name" value="DUF503 DOMAIN-CONTAINING PROTEIN"/>
    <property type="match status" value="1"/>
</dbReference>
<dbReference type="Pfam" id="PF04456">
    <property type="entry name" value="DUF503"/>
    <property type="match status" value="1"/>
</dbReference>
<name>A0A7W7Z9V8_9BACT</name>
<sequence>MPIATITVELEIPGAHSLKERRHAVRSIKDKLRHSFNISVAELDEGTIWNRATLGIAAISASTSYLTGQCEQVERAVYSYSNKLGVTVTEIYAEIVEQESLDVASGE</sequence>
<reference evidence="1 2" key="1">
    <citation type="submission" date="2020-08" db="EMBL/GenBank/DDBJ databases">
        <title>Genomic Encyclopedia of Type Strains, Phase IV (KMG-V): Genome sequencing to study the core and pangenomes of soil and plant-associated prokaryotes.</title>
        <authorList>
            <person name="Whitman W."/>
        </authorList>
    </citation>
    <scope>NUCLEOTIDE SEQUENCE [LARGE SCALE GENOMIC DNA]</scope>
    <source>
        <strain evidence="1 2">M8UP14</strain>
    </source>
</reference>
<dbReference type="PANTHER" id="PTHR36441">
    <property type="entry name" value="HYPOTHETICAL CYTOSOLIC PROTEIN"/>
    <property type="match status" value="1"/>
</dbReference>
<keyword evidence="2" id="KW-1185">Reference proteome</keyword>
<evidence type="ECO:0008006" key="3">
    <source>
        <dbReference type="Google" id="ProtNLM"/>
    </source>
</evidence>
<dbReference type="InterPro" id="IPR036746">
    <property type="entry name" value="TT1725-like_sf"/>
</dbReference>
<protein>
    <recommendedName>
        <fullName evidence="3">DUF503 domain-containing protein</fullName>
    </recommendedName>
</protein>